<evidence type="ECO:0000256" key="10">
    <source>
        <dbReference type="HAMAP-Rule" id="MF_01959"/>
    </source>
</evidence>
<comment type="function">
    <text evidence="10">Heme chaperone required for the biogenesis of c-type cytochromes. Transiently binds heme delivered by CcmC and transfers the heme to apo-cytochromes in a process facilitated by CcmF and CcmH.</text>
</comment>
<dbReference type="Gene3D" id="2.40.50.140">
    <property type="entry name" value="Nucleic acid-binding proteins"/>
    <property type="match status" value="1"/>
</dbReference>
<evidence type="ECO:0000256" key="5">
    <source>
        <dbReference type="ARBA" id="ARBA00022748"/>
    </source>
</evidence>
<dbReference type="NCBIfam" id="NF009731">
    <property type="entry name" value="PRK13254.1-5"/>
    <property type="match status" value="1"/>
</dbReference>
<comment type="similarity">
    <text evidence="10">Belongs to the CcmE/CycJ family.</text>
</comment>
<keyword evidence="4 10" id="KW-0479">Metal-binding</keyword>
<dbReference type="NCBIfam" id="NF009729">
    <property type="entry name" value="PRK13254.1-3"/>
    <property type="match status" value="1"/>
</dbReference>
<evidence type="ECO:0000256" key="4">
    <source>
        <dbReference type="ARBA" id="ARBA00022723"/>
    </source>
</evidence>
<keyword evidence="6 10" id="KW-0735">Signal-anchor</keyword>
<evidence type="ECO:0000256" key="6">
    <source>
        <dbReference type="ARBA" id="ARBA00022968"/>
    </source>
</evidence>
<dbReference type="NCBIfam" id="NF009727">
    <property type="entry name" value="PRK13254.1-1"/>
    <property type="match status" value="1"/>
</dbReference>
<dbReference type="InterPro" id="IPR004329">
    <property type="entry name" value="CcmE"/>
</dbReference>
<comment type="subcellular location">
    <subcellularLocation>
        <location evidence="10">Cell membrane</location>
        <topology evidence="10">Single-pass type II membrane protein</topology>
    </subcellularLocation>
    <subcellularLocation>
        <location evidence="1">Membrane</location>
    </subcellularLocation>
</comment>
<dbReference type="RefSeq" id="WP_320506919.1">
    <property type="nucleotide sequence ID" value="NZ_JAXCLW010000001.1"/>
</dbReference>
<dbReference type="InterPro" id="IPR036127">
    <property type="entry name" value="CcmE-like_sf"/>
</dbReference>
<feature type="binding site" description="axial binding residue" evidence="10">
    <location>
        <position position="127"/>
    </location>
    <ligand>
        <name>heme</name>
        <dbReference type="ChEBI" id="CHEBI:30413"/>
    </ligand>
    <ligandPart>
        <name>Fe</name>
        <dbReference type="ChEBI" id="CHEBI:18248"/>
    </ligandPart>
</feature>
<feature type="topological domain" description="Cytoplasmic" evidence="10">
    <location>
        <begin position="1"/>
        <end position="7"/>
    </location>
</feature>
<keyword evidence="8 10" id="KW-0408">Iron</keyword>
<dbReference type="EMBL" id="JAXCLW010000001">
    <property type="protein sequence ID" value="MDY0881877.1"/>
    <property type="molecule type" value="Genomic_DNA"/>
</dbReference>
<gene>
    <name evidence="10 11" type="primary">ccmE</name>
    <name evidence="10" type="synonym">cycJ</name>
    <name evidence="11" type="ORF">SMD27_03410</name>
</gene>
<keyword evidence="9 10" id="KW-0472">Membrane</keyword>
<dbReference type="InterPro" id="IPR012340">
    <property type="entry name" value="NA-bd_OB-fold"/>
</dbReference>
<dbReference type="PANTHER" id="PTHR34128:SF2">
    <property type="entry name" value="CYTOCHROME C-TYPE BIOGENESIS PROTEIN CCME HOMOLOG, MITOCHONDRIAL"/>
    <property type="match status" value="1"/>
</dbReference>
<keyword evidence="10" id="KW-1003">Cell membrane</keyword>
<evidence type="ECO:0000256" key="8">
    <source>
        <dbReference type="ARBA" id="ARBA00023004"/>
    </source>
</evidence>
<dbReference type="Proteomes" id="UP001279642">
    <property type="component" value="Unassembled WGS sequence"/>
</dbReference>
<evidence type="ECO:0000256" key="7">
    <source>
        <dbReference type="ARBA" id="ARBA00022989"/>
    </source>
</evidence>
<organism evidence="11 12">
    <name type="scientific">Dongia soli</name>
    <dbReference type="NCBI Taxonomy" id="600628"/>
    <lineage>
        <taxon>Bacteria</taxon>
        <taxon>Pseudomonadati</taxon>
        <taxon>Pseudomonadota</taxon>
        <taxon>Alphaproteobacteria</taxon>
        <taxon>Rhodospirillales</taxon>
        <taxon>Dongiaceae</taxon>
        <taxon>Dongia</taxon>
    </lineage>
</organism>
<comment type="caution">
    <text evidence="11">The sequence shown here is derived from an EMBL/GenBank/DDBJ whole genome shotgun (WGS) entry which is preliminary data.</text>
</comment>
<keyword evidence="3 10" id="KW-0812">Transmembrane</keyword>
<name>A0ABU5E6G1_9PROT</name>
<keyword evidence="7 10" id="KW-1133">Transmembrane helix</keyword>
<keyword evidence="5 10" id="KW-0201">Cytochrome c-type biogenesis</keyword>
<dbReference type="PANTHER" id="PTHR34128">
    <property type="entry name" value="CYTOCHROME C-TYPE BIOGENESIS PROTEIN CCME HOMOLOG, MITOCHONDRIAL"/>
    <property type="match status" value="1"/>
</dbReference>
<protein>
    <recommendedName>
        <fullName evidence="10">Cytochrome c-type biogenesis protein CcmE</fullName>
    </recommendedName>
    <alternativeName>
        <fullName evidence="10">Cytochrome c maturation protein E</fullName>
    </alternativeName>
    <alternativeName>
        <fullName evidence="10">Heme chaperone CcmE</fullName>
    </alternativeName>
</protein>
<feature type="binding site" description="covalent" evidence="10">
    <location>
        <position position="123"/>
    </location>
    <ligand>
        <name>heme</name>
        <dbReference type="ChEBI" id="CHEBI:30413"/>
    </ligand>
</feature>
<evidence type="ECO:0000256" key="2">
    <source>
        <dbReference type="ARBA" id="ARBA00022617"/>
    </source>
</evidence>
<proteinExistence type="inferred from homology"/>
<evidence type="ECO:0000256" key="9">
    <source>
        <dbReference type="ARBA" id="ARBA00023136"/>
    </source>
</evidence>
<keyword evidence="12" id="KW-1185">Reference proteome</keyword>
<evidence type="ECO:0000256" key="3">
    <source>
        <dbReference type="ARBA" id="ARBA00022692"/>
    </source>
</evidence>
<dbReference type="HAMAP" id="MF_01959">
    <property type="entry name" value="CcmE"/>
    <property type="match status" value="1"/>
</dbReference>
<evidence type="ECO:0000256" key="1">
    <source>
        <dbReference type="ARBA" id="ARBA00004370"/>
    </source>
</evidence>
<evidence type="ECO:0000313" key="11">
    <source>
        <dbReference type="EMBL" id="MDY0881877.1"/>
    </source>
</evidence>
<sequence>MTRKTRRLYLIVTSLLLLGVAAGLVLNALSDKIVFFFSPTEITAKPPSPGKVVRLGGLVESGSLRKLDNAGTISFTLTDLKKSVNVNYRGILPDLFREGQGVVVQGSFNNTGQFVAIDVLAKHDEKYMPPEVAKALKASGRWEETAGQVGSSQVGSNANGSIQ</sequence>
<dbReference type="Pfam" id="PF03100">
    <property type="entry name" value="CcmE"/>
    <property type="match status" value="1"/>
</dbReference>
<reference evidence="11 12" key="1">
    <citation type="journal article" date="2016" name="Antonie Van Leeuwenhoek">
        <title>Dongia soli sp. nov., isolated from soil from Dokdo, Korea.</title>
        <authorList>
            <person name="Kim D.U."/>
            <person name="Lee H."/>
            <person name="Kim H."/>
            <person name="Kim S.G."/>
            <person name="Ka J.O."/>
        </authorList>
    </citation>
    <scope>NUCLEOTIDE SEQUENCE [LARGE SCALE GENOMIC DNA]</scope>
    <source>
        <strain evidence="11 12">D78</strain>
    </source>
</reference>
<dbReference type="SUPFAM" id="SSF82093">
    <property type="entry name" value="Heme chaperone CcmE"/>
    <property type="match status" value="1"/>
</dbReference>
<keyword evidence="2 10" id="KW-0349">Heme</keyword>
<evidence type="ECO:0000313" key="12">
    <source>
        <dbReference type="Proteomes" id="UP001279642"/>
    </source>
</evidence>
<accession>A0ABU5E6G1</accession>
<feature type="topological domain" description="Extracellular" evidence="10">
    <location>
        <begin position="29"/>
        <end position="163"/>
    </location>
</feature>